<accession>A0AAC8YC90</accession>
<dbReference type="EMBL" id="CP014352">
    <property type="protein sequence ID" value="AMS04133.1"/>
    <property type="molecule type" value="Genomic_DNA"/>
</dbReference>
<protein>
    <submittedName>
        <fullName evidence="1">Uncharacterized protein</fullName>
    </submittedName>
</protein>
<evidence type="ECO:0000313" key="1">
    <source>
        <dbReference type="EMBL" id="AMS04133.1"/>
    </source>
</evidence>
<proteinExistence type="predicted"/>
<evidence type="ECO:0000313" key="2">
    <source>
        <dbReference type="Proteomes" id="UP000075221"/>
    </source>
</evidence>
<gene>
    <name evidence="1" type="ORF">AXH35_00185</name>
</gene>
<dbReference type="AlphaFoldDB" id="A0AAC8YC90"/>
<organism evidence="1 2">
    <name type="scientific">Acidipropionibacterium acidipropionici</name>
    <dbReference type="NCBI Taxonomy" id="1748"/>
    <lineage>
        <taxon>Bacteria</taxon>
        <taxon>Bacillati</taxon>
        <taxon>Actinomycetota</taxon>
        <taxon>Actinomycetes</taxon>
        <taxon>Propionibacteriales</taxon>
        <taxon>Propionibacteriaceae</taxon>
        <taxon>Acidipropionibacterium</taxon>
    </lineage>
</organism>
<sequence length="122" mass="13133">MYDHRTPLPPCRTAVAGDLTSGDLVAGHCPDGSYPFRVLSASRAGDEVSIIMEEIGHASGVTDECHPAVEFTFDATEDVVTLPVHYGICIECGRLSPCPDELAERRLEKLWSSQTQTQTAAG</sequence>
<name>A0AAC8YC90_9ACTN</name>
<dbReference type="Proteomes" id="UP000075221">
    <property type="component" value="Chromosome"/>
</dbReference>
<reference evidence="1 2" key="1">
    <citation type="submission" date="2016-02" db="EMBL/GenBank/DDBJ databases">
        <title>Complete Genome Sequence of Propionibacterium acidipropionici ATCC 55737.</title>
        <authorList>
            <person name="Luna Flores C.H."/>
            <person name="Nielsen L.K."/>
            <person name="Marcellin E."/>
        </authorList>
    </citation>
    <scope>NUCLEOTIDE SEQUENCE [LARGE SCALE GENOMIC DNA]</scope>
    <source>
        <strain evidence="1 2">ATCC 55737</strain>
    </source>
</reference>